<dbReference type="AlphaFoldDB" id="T1GVN9"/>
<proteinExistence type="predicted"/>
<keyword evidence="3" id="KW-1185">Reference proteome</keyword>
<organism evidence="2 3">
    <name type="scientific">Megaselia scalaris</name>
    <name type="common">Humpbacked fly</name>
    <name type="synonym">Phora scalaris</name>
    <dbReference type="NCBI Taxonomy" id="36166"/>
    <lineage>
        <taxon>Eukaryota</taxon>
        <taxon>Metazoa</taxon>
        <taxon>Ecdysozoa</taxon>
        <taxon>Arthropoda</taxon>
        <taxon>Hexapoda</taxon>
        <taxon>Insecta</taxon>
        <taxon>Pterygota</taxon>
        <taxon>Neoptera</taxon>
        <taxon>Endopterygota</taxon>
        <taxon>Diptera</taxon>
        <taxon>Brachycera</taxon>
        <taxon>Muscomorpha</taxon>
        <taxon>Platypezoidea</taxon>
        <taxon>Phoridae</taxon>
        <taxon>Megaseliini</taxon>
        <taxon>Megaselia</taxon>
    </lineage>
</organism>
<feature type="region of interest" description="Disordered" evidence="1">
    <location>
        <begin position="225"/>
        <end position="250"/>
    </location>
</feature>
<dbReference type="EnsemblMetazoa" id="MESCA007852-RA">
    <property type="protein sequence ID" value="MESCA007852-PA"/>
    <property type="gene ID" value="MESCA007852"/>
</dbReference>
<feature type="compositionally biased region" description="Basic residues" evidence="1">
    <location>
        <begin position="231"/>
        <end position="244"/>
    </location>
</feature>
<accession>T1GVN9</accession>
<evidence type="ECO:0000313" key="3">
    <source>
        <dbReference type="Proteomes" id="UP000015102"/>
    </source>
</evidence>
<feature type="region of interest" description="Disordered" evidence="1">
    <location>
        <begin position="269"/>
        <end position="299"/>
    </location>
</feature>
<dbReference type="Proteomes" id="UP000015102">
    <property type="component" value="Unassembled WGS sequence"/>
</dbReference>
<dbReference type="EMBL" id="CAQQ02120719">
    <property type="status" value="NOT_ANNOTATED_CDS"/>
    <property type="molecule type" value="Genomic_DNA"/>
</dbReference>
<dbReference type="OMA" id="LYETDSM"/>
<dbReference type="InterPro" id="IPR051189">
    <property type="entry name" value="Splicing_assoc_domain"/>
</dbReference>
<evidence type="ECO:0000256" key="1">
    <source>
        <dbReference type="SAM" id="MobiDB-lite"/>
    </source>
</evidence>
<dbReference type="HOGENOM" id="CLU_027746_0_0_1"/>
<feature type="compositionally biased region" description="Acidic residues" evidence="1">
    <location>
        <begin position="278"/>
        <end position="294"/>
    </location>
</feature>
<dbReference type="STRING" id="36166.T1GVN9"/>
<sequence length="511" mass="58194">SDDRDGSLPFAFKNARCIGNFESDSLNENFSPARFFRPNTRRKRKLKRMAVEYETTPTTPGSVVSTMFPLTTGAIKKRVTKPQESSCYRTNLFFCGKRKRSHRDRYYDYHDHQMKQQHSSSAPRQCHIFAVKNAAIASGSSDKCRAKPLFYEKILPLNKCLVSKIEKISQQNNGEPFNFAPIKPTPQRISLPETSNCNQNLIKNVEEQPSCIPIENKEMTFIPIKASTQRSGRKKHRRHKRHALRNQLQFEDPNSMECSDLIMNDFLSSSSLSSSDSEGGDTNESDREGDDELTDWPGNEAMVNFASKNDFKRRLVKKFNLPLIKSDDYAAGAEDDTLMSGEEPLTPDLAMNEKTITPSIMNEVFQPQSSMKPVQSSPIAINNSCFDNMQQFRFPVKQIESEMSGETSKSPHSIDTFVNAENPMVTFPTEEIREFRSGCRRINNERPGFTVKISVNESVRLSKFLQDGRQTEIRLNDFEMYEQESLKNLAKMYSLTIVNDGSGAAILKKTR</sequence>
<evidence type="ECO:0000313" key="2">
    <source>
        <dbReference type="EnsemblMetazoa" id="MESCA007852-PA"/>
    </source>
</evidence>
<dbReference type="EMBL" id="CAQQ02120718">
    <property type="status" value="NOT_ANNOTATED_CDS"/>
    <property type="molecule type" value="Genomic_DNA"/>
</dbReference>
<reference evidence="2" key="2">
    <citation type="submission" date="2015-06" db="UniProtKB">
        <authorList>
            <consortium name="EnsemblMetazoa"/>
        </authorList>
    </citation>
    <scope>IDENTIFICATION</scope>
</reference>
<protein>
    <submittedName>
        <fullName evidence="2">Uncharacterized protein</fullName>
    </submittedName>
</protein>
<reference evidence="3" key="1">
    <citation type="submission" date="2013-02" db="EMBL/GenBank/DDBJ databases">
        <authorList>
            <person name="Hughes D."/>
        </authorList>
    </citation>
    <scope>NUCLEOTIDE SEQUENCE</scope>
    <source>
        <strain>Durham</strain>
        <strain evidence="3">NC isolate 2 -- Noor lab</strain>
    </source>
</reference>
<dbReference type="PANTHER" id="PTHR14195">
    <property type="entry name" value="G PATCH DOMAIN CONTAINING PROTEIN 2"/>
    <property type="match status" value="1"/>
</dbReference>
<name>T1GVN9_MEGSC</name>